<dbReference type="InterPro" id="IPR050250">
    <property type="entry name" value="Macrolide_Exporter_MacB"/>
</dbReference>
<name>A0ABP9S3P8_9ACTN</name>
<feature type="transmembrane region" description="Helical" evidence="7">
    <location>
        <begin position="199"/>
        <end position="220"/>
    </location>
</feature>
<feature type="transmembrane region" description="Helical" evidence="7">
    <location>
        <begin position="416"/>
        <end position="437"/>
    </location>
</feature>
<evidence type="ECO:0000256" key="1">
    <source>
        <dbReference type="ARBA" id="ARBA00004651"/>
    </source>
</evidence>
<feature type="transmembrane region" description="Helical" evidence="7">
    <location>
        <begin position="146"/>
        <end position="172"/>
    </location>
</feature>
<comment type="similarity">
    <text evidence="6">Belongs to the ABC-4 integral membrane protein family.</text>
</comment>
<accession>A0ABP9S3P8</accession>
<reference evidence="10" key="1">
    <citation type="journal article" date="2019" name="Int. J. Syst. Evol. Microbiol.">
        <title>The Global Catalogue of Microorganisms (GCM) 10K type strain sequencing project: providing services to taxonomists for standard genome sequencing and annotation.</title>
        <authorList>
            <consortium name="The Broad Institute Genomics Platform"/>
            <consortium name="The Broad Institute Genome Sequencing Center for Infectious Disease"/>
            <person name="Wu L."/>
            <person name="Ma J."/>
        </authorList>
    </citation>
    <scope>NUCLEOTIDE SEQUENCE [LARGE SCALE GENOMIC DNA]</scope>
    <source>
        <strain evidence="10">JCM 18304</strain>
    </source>
</reference>
<protein>
    <submittedName>
        <fullName evidence="9">ABC transporter permease</fullName>
    </submittedName>
</protein>
<keyword evidence="4 7" id="KW-1133">Transmembrane helix</keyword>
<dbReference type="PANTHER" id="PTHR30572">
    <property type="entry name" value="MEMBRANE COMPONENT OF TRANSPORTER-RELATED"/>
    <property type="match status" value="1"/>
</dbReference>
<feature type="transmembrane region" description="Helical" evidence="7">
    <location>
        <begin position="282"/>
        <end position="303"/>
    </location>
</feature>
<feature type="transmembrane region" description="Helical" evidence="7">
    <location>
        <begin position="57"/>
        <end position="80"/>
    </location>
</feature>
<feature type="transmembrane region" description="Helical" evidence="7">
    <location>
        <begin position="240"/>
        <end position="261"/>
    </location>
</feature>
<evidence type="ECO:0000256" key="3">
    <source>
        <dbReference type="ARBA" id="ARBA00022692"/>
    </source>
</evidence>
<dbReference type="RefSeq" id="WP_345632934.1">
    <property type="nucleotide sequence ID" value="NZ_BAABJQ010000015.1"/>
</dbReference>
<dbReference type="Proteomes" id="UP001501570">
    <property type="component" value="Unassembled WGS sequence"/>
</dbReference>
<dbReference type="Pfam" id="PF02687">
    <property type="entry name" value="FtsX"/>
    <property type="match status" value="2"/>
</dbReference>
<organism evidence="9 10">
    <name type="scientific">Rugosimonospora acidiphila</name>
    <dbReference type="NCBI Taxonomy" id="556531"/>
    <lineage>
        <taxon>Bacteria</taxon>
        <taxon>Bacillati</taxon>
        <taxon>Actinomycetota</taxon>
        <taxon>Actinomycetes</taxon>
        <taxon>Micromonosporales</taxon>
        <taxon>Micromonosporaceae</taxon>
        <taxon>Rugosimonospora</taxon>
    </lineage>
</organism>
<feature type="transmembrane region" description="Helical" evidence="7">
    <location>
        <begin position="330"/>
        <end position="353"/>
    </location>
</feature>
<evidence type="ECO:0000256" key="4">
    <source>
        <dbReference type="ARBA" id="ARBA00022989"/>
    </source>
</evidence>
<comment type="caution">
    <text evidence="9">The sequence shown here is derived from an EMBL/GenBank/DDBJ whole genome shotgun (WGS) entry which is preliminary data.</text>
</comment>
<evidence type="ECO:0000256" key="6">
    <source>
        <dbReference type="ARBA" id="ARBA00038076"/>
    </source>
</evidence>
<feature type="transmembrane region" description="Helical" evidence="7">
    <location>
        <begin position="100"/>
        <end position="126"/>
    </location>
</feature>
<feature type="transmembrane region" description="Helical" evidence="7">
    <location>
        <begin position="12"/>
        <end position="37"/>
    </location>
</feature>
<dbReference type="PANTHER" id="PTHR30572:SF4">
    <property type="entry name" value="ABC TRANSPORTER PERMEASE YTRF"/>
    <property type="match status" value="1"/>
</dbReference>
<dbReference type="InterPro" id="IPR003838">
    <property type="entry name" value="ABC3_permease_C"/>
</dbReference>
<proteinExistence type="inferred from homology"/>
<keyword evidence="10" id="KW-1185">Reference proteome</keyword>
<keyword evidence="5 7" id="KW-0472">Membrane</keyword>
<feature type="domain" description="ABC3 transporter permease C-terminal" evidence="8">
    <location>
        <begin position="331"/>
        <end position="440"/>
    </location>
</feature>
<gene>
    <name evidence="9" type="ORF">GCM10023322_47270</name>
</gene>
<evidence type="ECO:0000313" key="10">
    <source>
        <dbReference type="Proteomes" id="UP001501570"/>
    </source>
</evidence>
<keyword evidence="2" id="KW-1003">Cell membrane</keyword>
<dbReference type="EMBL" id="BAABJQ010000015">
    <property type="protein sequence ID" value="GAA5190959.1"/>
    <property type="molecule type" value="Genomic_DNA"/>
</dbReference>
<evidence type="ECO:0000256" key="2">
    <source>
        <dbReference type="ARBA" id="ARBA00022475"/>
    </source>
</evidence>
<feature type="domain" description="ABC3 transporter permease C-terminal" evidence="8">
    <location>
        <begin position="62"/>
        <end position="174"/>
    </location>
</feature>
<sequence>MFSLALRSLRYRVGGFAASFINVFLGAVVLMAFASLFDTAGEAGVPAADHETLTTMGYVIGGWGALIVAFGVAATLNLSVRQRGTEIGLLKSAGATPAQIGRMIVGEAAVVSVVAAVIAIPVAFFAGRALVAALVSSHQIGHATGYHFGVLALGLGLGDTFAAAGIAAFVTARRAAALRTRQAVTSATVERRGLGRKRAIAGAIFAFAGVDCAVLTATVLHDQGFVTEAVAGEACIHSAIALALFSPVLLRLVTAVIGPVVRAFGGVSGHLADLNVRQRTSQAAGVLMPVILFIGLAAGSLYLQRVQNRALAAGHAAQSADEKAVETLNLIIVGMIAVFAAVVLINLAIATTVHRRREFGQQRLIGSTPGQVLRMLSLETVVTVVTGLVFGTVAALAGVVPYSIALAHRVVPDAGWATYLAVAATAVVLTFVATLGAGGRAIERPALDAVAVDA</sequence>
<keyword evidence="3 7" id="KW-0812">Transmembrane</keyword>
<evidence type="ECO:0000313" key="9">
    <source>
        <dbReference type="EMBL" id="GAA5190959.1"/>
    </source>
</evidence>
<evidence type="ECO:0000256" key="7">
    <source>
        <dbReference type="SAM" id="Phobius"/>
    </source>
</evidence>
<comment type="subcellular location">
    <subcellularLocation>
        <location evidence="1">Cell membrane</location>
        <topology evidence="1">Multi-pass membrane protein</topology>
    </subcellularLocation>
</comment>
<evidence type="ECO:0000256" key="5">
    <source>
        <dbReference type="ARBA" id="ARBA00023136"/>
    </source>
</evidence>
<evidence type="ECO:0000259" key="8">
    <source>
        <dbReference type="Pfam" id="PF02687"/>
    </source>
</evidence>
<feature type="transmembrane region" description="Helical" evidence="7">
    <location>
        <begin position="381"/>
        <end position="404"/>
    </location>
</feature>